<dbReference type="InterPro" id="IPR004323">
    <property type="entry name" value="Ion_tolerance_CutA"/>
</dbReference>
<evidence type="ECO:0000256" key="3">
    <source>
        <dbReference type="SAM" id="MobiDB-lite"/>
    </source>
</evidence>
<dbReference type="GO" id="GO:0005507">
    <property type="term" value="F:copper ion binding"/>
    <property type="evidence" value="ECO:0007669"/>
    <property type="project" value="TreeGrafter"/>
</dbReference>
<name>A0A6A4SBZ5_SCOMX</name>
<dbReference type="SUPFAM" id="SSF54913">
    <property type="entry name" value="GlnB-like"/>
    <property type="match status" value="1"/>
</dbReference>
<dbReference type="GO" id="GO:0010038">
    <property type="term" value="P:response to metal ion"/>
    <property type="evidence" value="ECO:0007669"/>
    <property type="project" value="InterPro"/>
</dbReference>
<proteinExistence type="inferred from homology"/>
<gene>
    <name evidence="4" type="ORF">F2P81_016238</name>
</gene>
<feature type="compositionally biased region" description="Low complexity" evidence="3">
    <location>
        <begin position="58"/>
        <end position="76"/>
    </location>
</feature>
<dbReference type="Gene3D" id="3.30.70.120">
    <property type="match status" value="1"/>
</dbReference>
<dbReference type="InterPro" id="IPR011322">
    <property type="entry name" value="N-reg_PII-like_a/b"/>
</dbReference>
<feature type="compositionally biased region" description="Basic and acidic residues" evidence="3">
    <location>
        <begin position="77"/>
        <end position="91"/>
    </location>
</feature>
<dbReference type="EMBL" id="VEVO01000014">
    <property type="protein sequence ID" value="KAF0031683.1"/>
    <property type="molecule type" value="Genomic_DNA"/>
</dbReference>
<dbReference type="InterPro" id="IPR015867">
    <property type="entry name" value="N-reg_PII/ATP_PRibTrfase_C"/>
</dbReference>
<sequence length="382" mass="43162">MPLLLLLLKHNMSAFRNSNVQSRGTNLRVRVESRVPTVQVRDQVRVTKDKSESRVPVESPLPQFESESSLESPLFKSETKSESPKTSRAETDANGPLQRLLVLCVGVYPGLWSIGVRLHSAVTGSYVPGHHSVLLLNSPNEQVAKDIGRAIMERRLAASVNILSRTSTMYYWKGEVQDASEILMKLSKALSPDKKKPAQQQSKEQDVDTCPPVQYLIDVSDCRRGTQTPSRIPNPAIIVHNKVRRMADFIRNSMNKSTENQNVRCPSRHRMSRGHSCEERTAWNPHYCAVADCQMLLLNEAEVERRSASCKVHLLRRTISVPVETQFPEFHCQLSTESVKPSPASTPVGYSRKTRQKKIHCRDVHAADEKFIKPKLAGRRWI</sequence>
<comment type="caution">
    <text evidence="4">The sequence shown here is derived from an EMBL/GenBank/DDBJ whole genome shotgun (WGS) entry which is preliminary data.</text>
</comment>
<reference evidence="4 5" key="1">
    <citation type="submission" date="2019-06" db="EMBL/GenBank/DDBJ databases">
        <title>Draft genomes of female and male turbot (Scophthalmus maximus).</title>
        <authorList>
            <person name="Xu H."/>
            <person name="Xu X.-W."/>
            <person name="Shao C."/>
            <person name="Chen S."/>
        </authorList>
    </citation>
    <scope>NUCLEOTIDE SEQUENCE [LARGE SCALE GENOMIC DNA]</scope>
    <source>
        <strain evidence="4">Ysfricsl-2016a</strain>
        <tissue evidence="4">Blood</tissue>
    </source>
</reference>
<dbReference type="PANTHER" id="PTHR23419">
    <property type="entry name" value="DIVALENT CATION TOLERANCE CUTA-RELATED"/>
    <property type="match status" value="1"/>
</dbReference>
<evidence type="ECO:0000256" key="2">
    <source>
        <dbReference type="ARBA" id="ARBA00011233"/>
    </source>
</evidence>
<organism evidence="4 5">
    <name type="scientific">Scophthalmus maximus</name>
    <name type="common">Turbot</name>
    <name type="synonym">Psetta maxima</name>
    <dbReference type="NCBI Taxonomy" id="52904"/>
    <lineage>
        <taxon>Eukaryota</taxon>
        <taxon>Metazoa</taxon>
        <taxon>Chordata</taxon>
        <taxon>Craniata</taxon>
        <taxon>Vertebrata</taxon>
        <taxon>Euteleostomi</taxon>
        <taxon>Actinopterygii</taxon>
        <taxon>Neopterygii</taxon>
        <taxon>Teleostei</taxon>
        <taxon>Neoteleostei</taxon>
        <taxon>Acanthomorphata</taxon>
        <taxon>Carangaria</taxon>
        <taxon>Pleuronectiformes</taxon>
        <taxon>Pleuronectoidei</taxon>
        <taxon>Scophthalmidae</taxon>
        <taxon>Scophthalmus</taxon>
    </lineage>
</organism>
<protein>
    <submittedName>
        <fullName evidence="4">Uncharacterized protein</fullName>
    </submittedName>
</protein>
<accession>A0A6A4SBZ5</accession>
<dbReference type="AlphaFoldDB" id="A0A6A4SBZ5"/>
<dbReference type="Proteomes" id="UP000438429">
    <property type="component" value="Unassembled WGS sequence"/>
</dbReference>
<dbReference type="PANTHER" id="PTHR23419:SF2">
    <property type="entry name" value="CUTA DIVALENT CATION TOLERANCE HOMOLOG-LIKE"/>
    <property type="match status" value="1"/>
</dbReference>
<evidence type="ECO:0000313" key="5">
    <source>
        <dbReference type="Proteomes" id="UP000438429"/>
    </source>
</evidence>
<feature type="compositionally biased region" description="Basic and acidic residues" evidence="3">
    <location>
        <begin position="45"/>
        <end position="55"/>
    </location>
</feature>
<dbReference type="Pfam" id="PF03091">
    <property type="entry name" value="CutA1"/>
    <property type="match status" value="1"/>
</dbReference>
<evidence type="ECO:0000313" key="4">
    <source>
        <dbReference type="EMBL" id="KAF0031683.1"/>
    </source>
</evidence>
<feature type="region of interest" description="Disordered" evidence="3">
    <location>
        <begin position="45"/>
        <end position="92"/>
    </location>
</feature>
<evidence type="ECO:0000256" key="1">
    <source>
        <dbReference type="ARBA" id="ARBA00010169"/>
    </source>
</evidence>
<comment type="similarity">
    <text evidence="1">Belongs to the CutA family.</text>
</comment>
<comment type="subunit">
    <text evidence="2">Homotrimer.</text>
</comment>